<evidence type="ECO:0000313" key="3">
    <source>
        <dbReference type="EMBL" id="CAB4960692.1"/>
    </source>
</evidence>
<evidence type="ECO:0000259" key="2">
    <source>
        <dbReference type="Pfam" id="PF13847"/>
    </source>
</evidence>
<organism evidence="3">
    <name type="scientific">freshwater metagenome</name>
    <dbReference type="NCBI Taxonomy" id="449393"/>
    <lineage>
        <taxon>unclassified sequences</taxon>
        <taxon>metagenomes</taxon>
        <taxon>ecological metagenomes</taxon>
    </lineage>
</organism>
<dbReference type="InterPro" id="IPR000863">
    <property type="entry name" value="Sulfotransferase_dom"/>
</dbReference>
<dbReference type="InterPro" id="IPR027417">
    <property type="entry name" value="P-loop_NTPase"/>
</dbReference>
<dbReference type="Pfam" id="PF00685">
    <property type="entry name" value="Sulfotransfer_1"/>
    <property type="match status" value="1"/>
</dbReference>
<dbReference type="Gene3D" id="3.40.50.150">
    <property type="entry name" value="Vaccinia Virus protein VP39"/>
    <property type="match status" value="1"/>
</dbReference>
<dbReference type="AlphaFoldDB" id="A0A6J7L1Q9"/>
<dbReference type="Pfam" id="PF13847">
    <property type="entry name" value="Methyltransf_31"/>
    <property type="match status" value="1"/>
</dbReference>
<dbReference type="CDD" id="cd02440">
    <property type="entry name" value="AdoMet_MTases"/>
    <property type="match status" value="1"/>
</dbReference>
<accession>A0A6J7L1Q9</accession>
<dbReference type="SUPFAM" id="SSF53335">
    <property type="entry name" value="S-adenosyl-L-methionine-dependent methyltransferases"/>
    <property type="match status" value="1"/>
</dbReference>
<feature type="domain" description="Methyltransferase" evidence="2">
    <location>
        <begin position="326"/>
        <end position="426"/>
    </location>
</feature>
<dbReference type="GO" id="GO:0008146">
    <property type="term" value="F:sulfotransferase activity"/>
    <property type="evidence" value="ECO:0007669"/>
    <property type="project" value="InterPro"/>
</dbReference>
<dbReference type="InterPro" id="IPR029063">
    <property type="entry name" value="SAM-dependent_MTases_sf"/>
</dbReference>
<dbReference type="InterPro" id="IPR025714">
    <property type="entry name" value="Methyltranfer_dom"/>
</dbReference>
<sequence>MTLAFIVGAPGSGATNVSEFAAALGANVDVAPAPALHMESRLVMNGVRPASMQALRVLDKRLHPKAEDTSRIFVEQNFTYGPFLHLLAERYSAKIIYVIRDGRDFVSSWMSWNQRNSGAAYREHALRQGGTPAAQRNSLDLALKANLNDTAHPRPRAGQLDPLDWIRTTWIHKFSYMWSAQNAWHLNSFHATDHDARVIVRTGQSGARSAAAVADALGLAVDDQFWGTHFPQGGNSIADHVHHIPDDQYMPEWTGEQEHDFNSVAQPMMRALGYAPHIRRRPEPQSFGSIWRAPAADRDWYTWMHDSRPESHRFLCDWFAKEARDSESFLEVGCGAGVFFPQWIIDKFPEATYTGVDLSATAVALARRHSRFSGKDFESIPVSELLGSERFDVVFSQATVDNVPDIDAFVHDMIRLSRRWVVFSCSRETIETSDHEYEYVDAAGYFSNRVSIPALNQLMTSFPECVWRLVRIRAKVSGVDEAHIIIRKMTGADAL</sequence>
<dbReference type="EMBL" id="CAFBNE010000076">
    <property type="protein sequence ID" value="CAB4960692.1"/>
    <property type="molecule type" value="Genomic_DNA"/>
</dbReference>
<dbReference type="Gene3D" id="3.40.50.300">
    <property type="entry name" value="P-loop containing nucleotide triphosphate hydrolases"/>
    <property type="match status" value="1"/>
</dbReference>
<proteinExistence type="predicted"/>
<name>A0A6J7L1Q9_9ZZZZ</name>
<protein>
    <submittedName>
        <fullName evidence="3">Unannotated protein</fullName>
    </submittedName>
</protein>
<reference evidence="3" key="1">
    <citation type="submission" date="2020-05" db="EMBL/GenBank/DDBJ databases">
        <authorList>
            <person name="Chiriac C."/>
            <person name="Salcher M."/>
            <person name="Ghai R."/>
            <person name="Kavagutti S V."/>
        </authorList>
    </citation>
    <scope>NUCLEOTIDE SEQUENCE</scope>
</reference>
<evidence type="ECO:0000259" key="1">
    <source>
        <dbReference type="Pfam" id="PF00685"/>
    </source>
</evidence>
<dbReference type="SUPFAM" id="SSF52540">
    <property type="entry name" value="P-loop containing nucleoside triphosphate hydrolases"/>
    <property type="match status" value="1"/>
</dbReference>
<gene>
    <name evidence="3" type="ORF">UFOPK3772_02181</name>
</gene>
<feature type="domain" description="Sulfotransferase" evidence="1">
    <location>
        <begin position="5"/>
        <end position="117"/>
    </location>
</feature>